<dbReference type="Pfam" id="PF02826">
    <property type="entry name" value="2-Hacid_dh_C"/>
    <property type="match status" value="1"/>
</dbReference>
<dbReference type="SUPFAM" id="SSF52283">
    <property type="entry name" value="Formate/glycerate dehydrogenase catalytic domain-like"/>
    <property type="match status" value="1"/>
</dbReference>
<evidence type="ECO:0000256" key="1">
    <source>
        <dbReference type="ARBA" id="ARBA00005854"/>
    </source>
</evidence>
<dbReference type="PANTHER" id="PTHR43761:SF1">
    <property type="entry name" value="D-ISOMER SPECIFIC 2-HYDROXYACID DEHYDROGENASE CATALYTIC DOMAIN-CONTAINING PROTEIN-RELATED"/>
    <property type="match status" value="1"/>
</dbReference>
<protein>
    <submittedName>
        <fullName evidence="7">Oxidoreductase</fullName>
    </submittedName>
</protein>
<keyword evidence="2 4" id="KW-0560">Oxidoreductase</keyword>
<evidence type="ECO:0000256" key="3">
    <source>
        <dbReference type="ARBA" id="ARBA00023027"/>
    </source>
</evidence>
<dbReference type="CDD" id="cd12171">
    <property type="entry name" value="2-Hacid_dh_10"/>
    <property type="match status" value="1"/>
</dbReference>
<comment type="similarity">
    <text evidence="1 4">Belongs to the D-isomer specific 2-hydroxyacid dehydrogenase family.</text>
</comment>
<evidence type="ECO:0000313" key="8">
    <source>
        <dbReference type="Proteomes" id="UP001057498"/>
    </source>
</evidence>
<evidence type="ECO:0000256" key="2">
    <source>
        <dbReference type="ARBA" id="ARBA00023002"/>
    </source>
</evidence>
<feature type="domain" description="D-isomer specific 2-hydroxyacid dehydrogenase NAD-binding" evidence="6">
    <location>
        <begin position="149"/>
        <end position="329"/>
    </location>
</feature>
<evidence type="ECO:0000259" key="5">
    <source>
        <dbReference type="Pfam" id="PF00389"/>
    </source>
</evidence>
<organism evidence="7 8">
    <name type="scientific">Sphaerotilus microaerophilus</name>
    <dbReference type="NCBI Taxonomy" id="2914710"/>
    <lineage>
        <taxon>Bacteria</taxon>
        <taxon>Pseudomonadati</taxon>
        <taxon>Pseudomonadota</taxon>
        <taxon>Betaproteobacteria</taxon>
        <taxon>Burkholderiales</taxon>
        <taxon>Sphaerotilaceae</taxon>
        <taxon>Sphaerotilus</taxon>
    </lineage>
</organism>
<gene>
    <name evidence="7" type="ORF">CATMQ487_50450</name>
</gene>
<feature type="domain" description="D-isomer specific 2-hydroxyacid dehydrogenase catalytic" evidence="5">
    <location>
        <begin position="77"/>
        <end position="358"/>
    </location>
</feature>
<sequence>MTSPSSPRTAPVKVAVIGDRFMKAHFFVDALKAALPDTALDLRTLELDWPDVPMAHGYSAEAANPDLKGLKEYLGDPAEMAAFIGDAEVLIDHLAPVTTGMLARCPALRFIAVSRGGPVNIDMAAARARGVKVVNAPGRNASAVAEFTIGMILAQTRLLTAGHASLSQGQWRGELYRADLTGEELCNQTVGLIGYGHIGTKVTMLLRPFGCRILVNDPYVALDDTDRAAGVEQVDFDTLLAQSDVVSLHARVTPETTGFMNASAFAKMKRGAYFINTARGPMVDYAALYTALTSGHLRGAGLETFGVEPCDPTDPLLRLPNVSLTPHIAGASLQTVKRAAQMVAEELRRHLAGEPALNPS</sequence>
<evidence type="ECO:0000313" key="7">
    <source>
        <dbReference type="EMBL" id="BDI08075.1"/>
    </source>
</evidence>
<dbReference type="InterPro" id="IPR006139">
    <property type="entry name" value="D-isomer_2_OHA_DH_cat_dom"/>
</dbReference>
<dbReference type="Proteomes" id="UP001057498">
    <property type="component" value="Chromosome"/>
</dbReference>
<evidence type="ECO:0000256" key="4">
    <source>
        <dbReference type="RuleBase" id="RU003719"/>
    </source>
</evidence>
<name>A0ABM7YTU4_9BURK</name>
<dbReference type="EMBL" id="AP025730">
    <property type="protein sequence ID" value="BDI08075.1"/>
    <property type="molecule type" value="Genomic_DNA"/>
</dbReference>
<keyword evidence="3" id="KW-0520">NAD</keyword>
<accession>A0ABM7YTU4</accession>
<dbReference type="InterPro" id="IPR006140">
    <property type="entry name" value="D-isomer_DH_NAD-bd"/>
</dbReference>
<keyword evidence="8" id="KW-1185">Reference proteome</keyword>
<reference evidence="7" key="1">
    <citation type="submission" date="2022-04" db="EMBL/GenBank/DDBJ databases">
        <title>Whole genome sequence of Sphaerotilus sp. FB-5.</title>
        <authorList>
            <person name="Takeda M."/>
            <person name="Narihara S."/>
            <person name="Akimoto M."/>
            <person name="Akimoto R."/>
            <person name="Nishiyashiki S."/>
            <person name="Murakami T."/>
        </authorList>
    </citation>
    <scope>NUCLEOTIDE SEQUENCE</scope>
    <source>
        <strain evidence="7">FB-5</strain>
    </source>
</reference>
<dbReference type="InterPro" id="IPR050418">
    <property type="entry name" value="D-iso_2-hydroxyacid_DH_PdxB"/>
</dbReference>
<evidence type="ECO:0000259" key="6">
    <source>
        <dbReference type="Pfam" id="PF02826"/>
    </source>
</evidence>
<dbReference type="SUPFAM" id="SSF51735">
    <property type="entry name" value="NAD(P)-binding Rossmann-fold domains"/>
    <property type="match status" value="1"/>
</dbReference>
<dbReference type="Pfam" id="PF00389">
    <property type="entry name" value="2-Hacid_dh"/>
    <property type="match status" value="1"/>
</dbReference>
<dbReference type="PANTHER" id="PTHR43761">
    <property type="entry name" value="D-ISOMER SPECIFIC 2-HYDROXYACID DEHYDROGENASE FAMILY PROTEIN (AFU_ORTHOLOGUE AFUA_1G13630)"/>
    <property type="match status" value="1"/>
</dbReference>
<dbReference type="RefSeq" id="WP_251971210.1">
    <property type="nucleotide sequence ID" value="NZ_AP025730.1"/>
</dbReference>
<dbReference type="InterPro" id="IPR036291">
    <property type="entry name" value="NAD(P)-bd_dom_sf"/>
</dbReference>
<dbReference type="Gene3D" id="3.40.50.720">
    <property type="entry name" value="NAD(P)-binding Rossmann-like Domain"/>
    <property type="match status" value="2"/>
</dbReference>
<proteinExistence type="inferred from homology"/>